<evidence type="ECO:0000313" key="2">
    <source>
        <dbReference type="EMBL" id="AES10526.1"/>
    </source>
</evidence>
<dbReference type="AlphaFoldDB" id="G9L047"/>
<name>G9L047_MUSPF</name>
<dbReference type="EMBL" id="JP021928">
    <property type="protein sequence ID" value="AES10526.1"/>
    <property type="molecule type" value="mRNA"/>
</dbReference>
<feature type="non-terminal residue" evidence="2">
    <location>
        <position position="69"/>
    </location>
</feature>
<organism evidence="2">
    <name type="scientific">Mustela putorius furo</name>
    <name type="common">European domestic ferret</name>
    <name type="synonym">Mustela furo</name>
    <dbReference type="NCBI Taxonomy" id="9669"/>
    <lineage>
        <taxon>Eukaryota</taxon>
        <taxon>Metazoa</taxon>
        <taxon>Chordata</taxon>
        <taxon>Craniata</taxon>
        <taxon>Vertebrata</taxon>
        <taxon>Euteleostomi</taxon>
        <taxon>Mammalia</taxon>
        <taxon>Eutheria</taxon>
        <taxon>Laurasiatheria</taxon>
        <taxon>Carnivora</taxon>
        <taxon>Caniformia</taxon>
        <taxon>Musteloidea</taxon>
        <taxon>Mustelidae</taxon>
        <taxon>Mustelinae</taxon>
        <taxon>Mustela</taxon>
    </lineage>
</organism>
<accession>G9L047</accession>
<evidence type="ECO:0000256" key="1">
    <source>
        <dbReference type="SAM" id="MobiDB-lite"/>
    </source>
</evidence>
<reference evidence="2" key="1">
    <citation type="journal article" date="2013" name="J. Virol.">
        <title>Sequencing, annotation, and characterization of the influenza ferret infectome.</title>
        <authorList>
            <person name="Leon A.J."/>
            <person name="Banner D."/>
            <person name="Xu L."/>
            <person name="Ran L."/>
            <person name="Peng Z."/>
            <person name="Yi K."/>
            <person name="Chen C."/>
            <person name="Xu F."/>
            <person name="Huang J."/>
            <person name="Zhao Z."/>
            <person name="Lin Z."/>
            <person name="Huang S.H."/>
            <person name="Fang Y."/>
            <person name="Kelvin A.A."/>
            <person name="Ross T.M."/>
            <person name="Farooqui A."/>
            <person name="Kelvin D.J."/>
        </authorList>
    </citation>
    <scope>NUCLEOTIDE SEQUENCE</scope>
    <source>
        <tissue evidence="2">Lungs</tissue>
    </source>
</reference>
<proteinExistence type="evidence at transcript level"/>
<feature type="compositionally biased region" description="Polar residues" evidence="1">
    <location>
        <begin position="43"/>
        <end position="56"/>
    </location>
</feature>
<feature type="non-terminal residue" evidence="2">
    <location>
        <position position="1"/>
    </location>
</feature>
<protein>
    <submittedName>
        <fullName evidence="2">DEAD box polypeptide 5</fullName>
    </submittedName>
</protein>
<feature type="region of interest" description="Disordered" evidence="1">
    <location>
        <begin position="1"/>
        <end position="69"/>
    </location>
</feature>
<sequence length="69" mass="7771">FEGPFIAGPTYTEMPQPTRRGSDDRNRSFFSSFHTSRKPPALSQVQPSRQNGQHTPAHSAHLEMFTSPK</sequence>